<feature type="non-terminal residue" evidence="9">
    <location>
        <position position="1"/>
    </location>
</feature>
<dbReference type="PROSITE" id="PS51405">
    <property type="entry name" value="HEME_HALOPEROXIDASE"/>
    <property type="match status" value="1"/>
</dbReference>
<accession>A0A9W8MMJ7</accession>
<dbReference type="PANTHER" id="PTHR33577:SF9">
    <property type="entry name" value="PEROXIDASE STCC"/>
    <property type="match status" value="1"/>
</dbReference>
<dbReference type="GO" id="GO:0004601">
    <property type="term" value="F:peroxidase activity"/>
    <property type="evidence" value="ECO:0007669"/>
    <property type="project" value="UniProtKB-KW"/>
</dbReference>
<dbReference type="GO" id="GO:0046872">
    <property type="term" value="F:metal ion binding"/>
    <property type="evidence" value="ECO:0007669"/>
    <property type="project" value="UniProtKB-KW"/>
</dbReference>
<evidence type="ECO:0000256" key="5">
    <source>
        <dbReference type="ARBA" id="ARBA00023002"/>
    </source>
</evidence>
<dbReference type="EC" id="1.11.2.1" evidence="9"/>
<keyword evidence="10" id="KW-1185">Reference proteome</keyword>
<evidence type="ECO:0000256" key="4">
    <source>
        <dbReference type="ARBA" id="ARBA00022723"/>
    </source>
</evidence>
<evidence type="ECO:0000313" key="9">
    <source>
        <dbReference type="EMBL" id="KAJ2936156.1"/>
    </source>
</evidence>
<keyword evidence="6" id="KW-0408">Iron</keyword>
<evidence type="ECO:0000256" key="6">
    <source>
        <dbReference type="ARBA" id="ARBA00023004"/>
    </source>
</evidence>
<evidence type="ECO:0000256" key="2">
    <source>
        <dbReference type="ARBA" id="ARBA00022559"/>
    </source>
</evidence>
<dbReference type="OrthoDB" id="2542103at2759"/>
<comment type="cofactor">
    <cofactor evidence="1">
        <name>heme b</name>
        <dbReference type="ChEBI" id="CHEBI:60344"/>
    </cofactor>
</comment>
<gene>
    <name evidence="9" type="ORF">H1R20_g926</name>
</gene>
<evidence type="ECO:0000259" key="8">
    <source>
        <dbReference type="PROSITE" id="PS51405"/>
    </source>
</evidence>
<dbReference type="Pfam" id="PF01328">
    <property type="entry name" value="Peroxidase_2"/>
    <property type="match status" value="1"/>
</dbReference>
<reference evidence="9" key="1">
    <citation type="submission" date="2022-06" db="EMBL/GenBank/DDBJ databases">
        <title>Genome Sequence of Candolleomyces eurysporus.</title>
        <authorList>
            <person name="Buettner E."/>
        </authorList>
    </citation>
    <scope>NUCLEOTIDE SEQUENCE</scope>
    <source>
        <strain evidence="9">VTCC 930004</strain>
    </source>
</reference>
<keyword evidence="5 9" id="KW-0560">Oxidoreductase</keyword>
<comment type="similarity">
    <text evidence="7">Belongs to the chloroperoxidase family.</text>
</comment>
<name>A0A9W8MMJ7_9AGAR</name>
<keyword evidence="3" id="KW-0349">Heme</keyword>
<sequence length="200" mass="22604">MTRADTFFGDIPGFNHTLFDQMVDFSNSYGEGYYNLTVAAEYRYHLIQQSIATNPNFSFVFPRYFMGYGESVLGLNLFVDGRDNTPVLGGRKLEMATALSFFRDSKFYPASSPTGSEEIMAAHPVKPGRNLDGKINNYVVHEPSPSELGGCGLYNHFVENVVSLYRNPKGILRRNLIINLHDFYGMFKNSCEETFPYGIL</sequence>
<organism evidence="9 10">
    <name type="scientific">Candolleomyces eurysporus</name>
    <dbReference type="NCBI Taxonomy" id="2828524"/>
    <lineage>
        <taxon>Eukaryota</taxon>
        <taxon>Fungi</taxon>
        <taxon>Dikarya</taxon>
        <taxon>Basidiomycota</taxon>
        <taxon>Agaricomycotina</taxon>
        <taxon>Agaricomycetes</taxon>
        <taxon>Agaricomycetidae</taxon>
        <taxon>Agaricales</taxon>
        <taxon>Agaricineae</taxon>
        <taxon>Psathyrellaceae</taxon>
        <taxon>Candolleomyces</taxon>
    </lineage>
</organism>
<feature type="domain" description="Heme haloperoxidase family profile" evidence="8">
    <location>
        <begin position="1"/>
        <end position="121"/>
    </location>
</feature>
<keyword evidence="4" id="KW-0479">Metal-binding</keyword>
<dbReference type="Gene3D" id="1.10.489.10">
    <property type="entry name" value="Chloroperoxidase-like"/>
    <property type="match status" value="1"/>
</dbReference>
<protein>
    <submittedName>
        <fullName evidence="9">Heme-thiolate peroxidase</fullName>
        <ecNumber evidence="9">1.11.2.1</ecNumber>
    </submittedName>
</protein>
<dbReference type="Proteomes" id="UP001140091">
    <property type="component" value="Unassembled WGS sequence"/>
</dbReference>
<dbReference type="AlphaFoldDB" id="A0A9W8MMJ7"/>
<dbReference type="PANTHER" id="PTHR33577">
    <property type="entry name" value="STERIGMATOCYSTIN BIOSYNTHESIS PEROXIDASE STCC-RELATED"/>
    <property type="match status" value="1"/>
</dbReference>
<dbReference type="InterPro" id="IPR036851">
    <property type="entry name" value="Chloroperoxidase-like_sf"/>
</dbReference>
<comment type="caution">
    <text evidence="9">The sequence shown here is derived from an EMBL/GenBank/DDBJ whole genome shotgun (WGS) entry which is preliminary data.</text>
</comment>
<dbReference type="EMBL" id="JANBPK010000159">
    <property type="protein sequence ID" value="KAJ2936156.1"/>
    <property type="molecule type" value="Genomic_DNA"/>
</dbReference>
<keyword evidence="2 9" id="KW-0575">Peroxidase</keyword>
<evidence type="ECO:0000256" key="7">
    <source>
        <dbReference type="ARBA" id="ARBA00025795"/>
    </source>
</evidence>
<evidence type="ECO:0000256" key="3">
    <source>
        <dbReference type="ARBA" id="ARBA00022617"/>
    </source>
</evidence>
<proteinExistence type="inferred from homology"/>
<dbReference type="InterPro" id="IPR000028">
    <property type="entry name" value="Chloroperoxidase"/>
</dbReference>
<evidence type="ECO:0000313" key="10">
    <source>
        <dbReference type="Proteomes" id="UP001140091"/>
    </source>
</evidence>
<evidence type="ECO:0000256" key="1">
    <source>
        <dbReference type="ARBA" id="ARBA00001970"/>
    </source>
</evidence>